<protein>
    <recommendedName>
        <fullName evidence="2">DUF4250 domain-containing protein</fullName>
    </recommendedName>
</protein>
<evidence type="ECO:0000313" key="1">
    <source>
        <dbReference type="EMBL" id="EKC76819.1"/>
    </source>
</evidence>
<reference evidence="1" key="1">
    <citation type="journal article" date="2013" name="Environ. Microbiol.">
        <title>Microbiota from the distal guts of lean and obese adolescents exhibit partial functional redundancy besides clear differences in community structure.</title>
        <authorList>
            <person name="Ferrer M."/>
            <person name="Ruiz A."/>
            <person name="Lanza F."/>
            <person name="Haange S.B."/>
            <person name="Oberbach A."/>
            <person name="Till H."/>
            <person name="Bargiela R."/>
            <person name="Campoy C."/>
            <person name="Segura M.T."/>
            <person name="Richter M."/>
            <person name="von Bergen M."/>
            <person name="Seifert J."/>
            <person name="Suarez A."/>
        </authorList>
    </citation>
    <scope>NUCLEOTIDE SEQUENCE</scope>
</reference>
<dbReference type="InterPro" id="IPR025346">
    <property type="entry name" value="DUF4250"/>
</dbReference>
<comment type="caution">
    <text evidence="1">The sequence shown here is derived from an EMBL/GenBank/DDBJ whole genome shotgun (WGS) entry which is preliminary data.</text>
</comment>
<feature type="non-terminal residue" evidence="1">
    <location>
        <position position="1"/>
    </location>
</feature>
<accession>K1U9W8</accession>
<gene>
    <name evidence="1" type="ORF">OBE_00657</name>
</gene>
<dbReference type="EMBL" id="AJWZ01000452">
    <property type="protein sequence ID" value="EKC76819.1"/>
    <property type="molecule type" value="Genomic_DNA"/>
</dbReference>
<evidence type="ECO:0008006" key="2">
    <source>
        <dbReference type="Google" id="ProtNLM"/>
    </source>
</evidence>
<dbReference type="Pfam" id="PF14056">
    <property type="entry name" value="DUF4250"/>
    <property type="match status" value="1"/>
</dbReference>
<sequence>QYNSVKNRKREENVMIPQDPVMLLSFINLKLRDFYGSLKQLCDDLDVKEQEITDKLAAIDYHYDEERNQFV</sequence>
<organism evidence="1">
    <name type="scientific">human gut metagenome</name>
    <dbReference type="NCBI Taxonomy" id="408170"/>
    <lineage>
        <taxon>unclassified sequences</taxon>
        <taxon>metagenomes</taxon>
        <taxon>organismal metagenomes</taxon>
    </lineage>
</organism>
<dbReference type="AlphaFoldDB" id="K1U9W8"/>
<name>K1U9W8_9ZZZZ</name>
<proteinExistence type="predicted"/>